<keyword evidence="1" id="KW-0472">Membrane</keyword>
<sequence length="105" mass="11703">MSSTPLYLSEKFPALHRRTRSSIATLPPLVRKHQRYLLALALIFSFYVFYCSFMAGEHHRVVDTSKLPKVKLPDVRKEMAIGVRPRPGPGAVAVVEGVRNGTVLG</sequence>
<comment type="caution">
    <text evidence="2">The sequence shown here is derived from an EMBL/GenBank/DDBJ whole genome shotgun (WGS) entry which is preliminary data.</text>
</comment>
<evidence type="ECO:0000313" key="2">
    <source>
        <dbReference type="EMBL" id="PSK46111.1"/>
    </source>
</evidence>
<keyword evidence="1" id="KW-0812">Transmembrane</keyword>
<protein>
    <submittedName>
        <fullName evidence="2">Uncharacterized protein</fullName>
    </submittedName>
</protein>
<dbReference type="Proteomes" id="UP000243723">
    <property type="component" value="Unassembled WGS sequence"/>
</dbReference>
<gene>
    <name evidence="2" type="ORF">B9Z65_5079</name>
</gene>
<organism evidence="2 3">
    <name type="scientific">Elsinoe australis</name>
    <dbReference type="NCBI Taxonomy" id="40998"/>
    <lineage>
        <taxon>Eukaryota</taxon>
        <taxon>Fungi</taxon>
        <taxon>Dikarya</taxon>
        <taxon>Ascomycota</taxon>
        <taxon>Pezizomycotina</taxon>
        <taxon>Dothideomycetes</taxon>
        <taxon>Dothideomycetidae</taxon>
        <taxon>Myriangiales</taxon>
        <taxon>Elsinoaceae</taxon>
        <taxon>Elsinoe</taxon>
    </lineage>
</organism>
<feature type="transmembrane region" description="Helical" evidence="1">
    <location>
        <begin position="36"/>
        <end position="56"/>
    </location>
</feature>
<evidence type="ECO:0000256" key="1">
    <source>
        <dbReference type="SAM" id="Phobius"/>
    </source>
</evidence>
<accession>A0A2P7ZD49</accession>
<proteinExistence type="predicted"/>
<name>A0A2P7ZD49_9PEZI</name>
<reference evidence="2 3" key="1">
    <citation type="submission" date="2017-05" db="EMBL/GenBank/DDBJ databases">
        <title>Draft genome sequence of Elsinoe australis.</title>
        <authorList>
            <person name="Cheng Q."/>
        </authorList>
    </citation>
    <scope>NUCLEOTIDE SEQUENCE [LARGE SCALE GENOMIC DNA]</scope>
    <source>
        <strain evidence="2 3">NL1</strain>
    </source>
</reference>
<keyword evidence="3" id="KW-1185">Reference proteome</keyword>
<evidence type="ECO:0000313" key="3">
    <source>
        <dbReference type="Proteomes" id="UP000243723"/>
    </source>
</evidence>
<dbReference type="EMBL" id="NHZQ01000236">
    <property type="protein sequence ID" value="PSK46111.1"/>
    <property type="molecule type" value="Genomic_DNA"/>
</dbReference>
<keyword evidence="1" id="KW-1133">Transmembrane helix</keyword>
<dbReference type="AlphaFoldDB" id="A0A2P7ZD49"/>